<dbReference type="RefSeq" id="WP_164960355.1">
    <property type="nucleotide sequence ID" value="NZ_JAOTNP010000024.1"/>
</dbReference>
<reference evidence="1 2" key="1">
    <citation type="journal article" date="2022" name="Front. Cell. Infect. Microbiol.">
        <title>The probiotic and immunomodulation effects of Limosilactobacillus reuteri RGW1 isolated from calf feces.</title>
        <authorList>
            <person name="Huang K."/>
            <person name="Shi W."/>
            <person name="Yang B."/>
            <person name="Wang J."/>
        </authorList>
    </citation>
    <scope>NUCLEOTIDE SEQUENCE [LARGE SCALE GENOMIC DNA]</scope>
    <source>
        <strain evidence="1 2">RGW1</strain>
    </source>
</reference>
<sequence>MSKVITRFKVYEDDWSLRQHKEPIEFGLEDWLNQLAKKYDKVEVVGFQHGQSNDTSHETLTGEVQYEPYETLYVIAKVIKYA</sequence>
<name>A0AAW9A115_LIMRT</name>
<evidence type="ECO:0000313" key="1">
    <source>
        <dbReference type="EMBL" id="MDV8946814.1"/>
    </source>
</evidence>
<evidence type="ECO:0000313" key="2">
    <source>
        <dbReference type="Proteomes" id="UP001286376"/>
    </source>
</evidence>
<dbReference type="EMBL" id="JAOTNP010000024">
    <property type="protein sequence ID" value="MDV8946814.1"/>
    <property type="molecule type" value="Genomic_DNA"/>
</dbReference>
<dbReference type="Proteomes" id="UP001286376">
    <property type="component" value="Unassembled WGS sequence"/>
</dbReference>
<accession>A0AAW9A115</accession>
<dbReference type="AlphaFoldDB" id="A0AAW9A115"/>
<proteinExistence type="predicted"/>
<protein>
    <submittedName>
        <fullName evidence="1">Uncharacterized protein</fullName>
    </submittedName>
</protein>
<gene>
    <name evidence="1" type="ORF">NX099_05255</name>
</gene>
<organism evidence="1 2">
    <name type="scientific">Limosilactobacillus reuteri</name>
    <name type="common">Lactobacillus reuteri</name>
    <dbReference type="NCBI Taxonomy" id="1598"/>
    <lineage>
        <taxon>Bacteria</taxon>
        <taxon>Bacillati</taxon>
        <taxon>Bacillota</taxon>
        <taxon>Bacilli</taxon>
        <taxon>Lactobacillales</taxon>
        <taxon>Lactobacillaceae</taxon>
        <taxon>Limosilactobacillus</taxon>
    </lineage>
</organism>
<comment type="caution">
    <text evidence="1">The sequence shown here is derived from an EMBL/GenBank/DDBJ whole genome shotgun (WGS) entry which is preliminary data.</text>
</comment>